<dbReference type="InterPro" id="IPR007973">
    <property type="entry name" value="Pilus_assembly_TraE"/>
</dbReference>
<gene>
    <name evidence="3" type="ORF">TUM3794_20600</name>
</gene>
<dbReference type="RefSeq" id="WP_220756938.1">
    <property type="nucleotide sequence ID" value="NZ_BPEU01000013.1"/>
</dbReference>
<name>A0ABQ4P0V2_SHECO</name>
<protein>
    <recommendedName>
        <fullName evidence="5">TraE protein</fullName>
    </recommendedName>
</protein>
<evidence type="ECO:0000313" key="3">
    <source>
        <dbReference type="EMBL" id="GIU41060.1"/>
    </source>
</evidence>
<feature type="transmembrane region" description="Helical" evidence="2">
    <location>
        <begin position="23"/>
        <end position="43"/>
    </location>
</feature>
<evidence type="ECO:0008006" key="5">
    <source>
        <dbReference type="Google" id="ProtNLM"/>
    </source>
</evidence>
<accession>A0ABQ4P0V2</accession>
<keyword evidence="2" id="KW-0812">Transmembrane</keyword>
<keyword evidence="2" id="KW-1133">Transmembrane helix</keyword>
<dbReference type="EMBL" id="BPEU01000013">
    <property type="protein sequence ID" value="GIU41060.1"/>
    <property type="molecule type" value="Genomic_DNA"/>
</dbReference>
<feature type="compositionally biased region" description="Basic and acidic residues" evidence="1">
    <location>
        <begin position="208"/>
        <end position="226"/>
    </location>
</feature>
<reference evidence="3 4" key="1">
    <citation type="submission" date="2021-05" db="EMBL/GenBank/DDBJ databases">
        <title>Molecular characterization for Shewanella algae harboring chromosomal blaOXA-55-like strains isolated from clinical and environment sample.</title>
        <authorList>
            <person name="Ohama Y."/>
            <person name="Aoki K."/>
            <person name="Harada S."/>
            <person name="Moriya K."/>
            <person name="Ishii Y."/>
            <person name="Tateda K."/>
        </authorList>
    </citation>
    <scope>NUCLEOTIDE SEQUENCE [LARGE SCALE GENOMIC DNA]</scope>
    <source>
        <strain evidence="3 4">MBTL60-118</strain>
    </source>
</reference>
<keyword evidence="2" id="KW-0472">Membrane</keyword>
<keyword evidence="4" id="KW-1185">Reference proteome</keyword>
<feature type="region of interest" description="Disordered" evidence="1">
    <location>
        <begin position="187"/>
        <end position="226"/>
    </location>
</feature>
<evidence type="ECO:0000313" key="4">
    <source>
        <dbReference type="Proteomes" id="UP000773469"/>
    </source>
</evidence>
<organism evidence="3 4">
    <name type="scientific">Shewanella colwelliana</name>
    <name type="common">Alteromonas colwelliana</name>
    <dbReference type="NCBI Taxonomy" id="23"/>
    <lineage>
        <taxon>Bacteria</taxon>
        <taxon>Pseudomonadati</taxon>
        <taxon>Pseudomonadota</taxon>
        <taxon>Gammaproteobacteria</taxon>
        <taxon>Alteromonadales</taxon>
        <taxon>Shewanellaceae</taxon>
        <taxon>Shewanella</taxon>
    </lineage>
</organism>
<dbReference type="Proteomes" id="UP000773469">
    <property type="component" value="Unassembled WGS sequence"/>
</dbReference>
<sequence>MSLLSNASEIKQSLTKAVSARNITLLCNLILSIALLLFAIRFFTFEPGAVALPNAPLTEVIEVKGDWANSAFKKGHAIAFSELIGNVSNANINLVKERFLAASTPNLRDLFQDEIERQISIINARKLKQRFTFEDIYFDEYQDVVWVWGQREITIPNQAPMNKTWTYEYRIGVAAGMPKISYFKQYPGKPNTRQRKVPTADSIPELTEEMREGLKDSGSRLKELAQ</sequence>
<comment type="caution">
    <text evidence="3">The sequence shown here is derived from an EMBL/GenBank/DDBJ whole genome shotgun (WGS) entry which is preliminary data.</text>
</comment>
<evidence type="ECO:0000256" key="1">
    <source>
        <dbReference type="SAM" id="MobiDB-lite"/>
    </source>
</evidence>
<evidence type="ECO:0000256" key="2">
    <source>
        <dbReference type="SAM" id="Phobius"/>
    </source>
</evidence>
<proteinExistence type="predicted"/>
<dbReference type="Pfam" id="PF05309">
    <property type="entry name" value="TraE"/>
    <property type="match status" value="1"/>
</dbReference>